<dbReference type="InterPro" id="IPR023198">
    <property type="entry name" value="PGP-like_dom2"/>
</dbReference>
<evidence type="ECO:0000313" key="1">
    <source>
        <dbReference type="EMBL" id="GAA4893797.1"/>
    </source>
</evidence>
<dbReference type="InterPro" id="IPR041492">
    <property type="entry name" value="HAD_2"/>
</dbReference>
<keyword evidence="2" id="KW-1185">Reference proteome</keyword>
<sequence>MSSALGVFDAVIFDFDGTLADSTAAIVRAAATWAAEFGVEPQDHSRYTGLPSDAMVRALLPAERFDEGQARIEQLEIEDVADVIALPGAMAALEAVPAERAAIATSCTAPLLDSRMTATALPRPSVVVTRDQVVEGKPSPESFALAARLLGFAPERCLVVEDAPAGVVGARAAGCAVLGILTHHTVDELGADWHAADLSEVVFEASADGVAVRWA</sequence>
<dbReference type="NCBIfam" id="TIGR01509">
    <property type="entry name" value="HAD-SF-IA-v3"/>
    <property type="match status" value="1"/>
</dbReference>
<dbReference type="Pfam" id="PF13419">
    <property type="entry name" value="HAD_2"/>
    <property type="match status" value="1"/>
</dbReference>
<dbReference type="InterPro" id="IPR006439">
    <property type="entry name" value="HAD-SF_hydro_IA"/>
</dbReference>
<name>A0ABP9F6F4_9ACTN</name>
<dbReference type="NCBIfam" id="TIGR01549">
    <property type="entry name" value="HAD-SF-IA-v1"/>
    <property type="match status" value="1"/>
</dbReference>
<dbReference type="EMBL" id="BAABLV010000014">
    <property type="protein sequence ID" value="GAA4893797.1"/>
    <property type="molecule type" value="Genomic_DNA"/>
</dbReference>
<dbReference type="SFLD" id="SFLDS00003">
    <property type="entry name" value="Haloacid_Dehalogenase"/>
    <property type="match status" value="1"/>
</dbReference>
<dbReference type="InterPro" id="IPR023214">
    <property type="entry name" value="HAD_sf"/>
</dbReference>
<dbReference type="InterPro" id="IPR036412">
    <property type="entry name" value="HAD-like_sf"/>
</dbReference>
<dbReference type="RefSeq" id="WP_345579539.1">
    <property type="nucleotide sequence ID" value="NZ_BAABLV010000014.1"/>
</dbReference>
<keyword evidence="1" id="KW-0378">Hydrolase</keyword>
<accession>A0ABP9F6F4</accession>
<dbReference type="Proteomes" id="UP001501521">
    <property type="component" value="Unassembled WGS sequence"/>
</dbReference>
<comment type="caution">
    <text evidence="1">The sequence shown here is derived from an EMBL/GenBank/DDBJ whole genome shotgun (WGS) entry which is preliminary data.</text>
</comment>
<gene>
    <name evidence="1" type="ORF">GCM10025789_08720</name>
</gene>
<evidence type="ECO:0000313" key="2">
    <source>
        <dbReference type="Proteomes" id="UP001501521"/>
    </source>
</evidence>
<protein>
    <submittedName>
        <fullName evidence="1">HAD family hydrolase</fullName>
    </submittedName>
</protein>
<proteinExistence type="predicted"/>
<reference evidence="2" key="1">
    <citation type="journal article" date="2019" name="Int. J. Syst. Evol. Microbiol.">
        <title>The Global Catalogue of Microorganisms (GCM) 10K type strain sequencing project: providing services to taxonomists for standard genome sequencing and annotation.</title>
        <authorList>
            <consortium name="The Broad Institute Genomics Platform"/>
            <consortium name="The Broad Institute Genome Sequencing Center for Infectious Disease"/>
            <person name="Wu L."/>
            <person name="Ma J."/>
        </authorList>
    </citation>
    <scope>NUCLEOTIDE SEQUENCE [LARGE SCALE GENOMIC DNA]</scope>
    <source>
        <strain evidence="2">JCM 19125</strain>
    </source>
</reference>
<dbReference type="PANTHER" id="PTHR43481">
    <property type="entry name" value="FRUCTOSE-1-PHOSPHATE PHOSPHATASE"/>
    <property type="match status" value="1"/>
</dbReference>
<dbReference type="PANTHER" id="PTHR43481:SF4">
    <property type="entry name" value="GLYCEROL-1-PHOSPHATE PHOSPHOHYDROLASE 1-RELATED"/>
    <property type="match status" value="1"/>
</dbReference>
<organism evidence="1 2">
    <name type="scientific">Tessaracoccus lubricantis</name>
    <dbReference type="NCBI Taxonomy" id="545543"/>
    <lineage>
        <taxon>Bacteria</taxon>
        <taxon>Bacillati</taxon>
        <taxon>Actinomycetota</taxon>
        <taxon>Actinomycetes</taxon>
        <taxon>Propionibacteriales</taxon>
        <taxon>Propionibacteriaceae</taxon>
        <taxon>Tessaracoccus</taxon>
    </lineage>
</organism>
<dbReference type="GO" id="GO:0016787">
    <property type="term" value="F:hydrolase activity"/>
    <property type="evidence" value="ECO:0007669"/>
    <property type="project" value="UniProtKB-KW"/>
</dbReference>
<dbReference type="SUPFAM" id="SSF56784">
    <property type="entry name" value="HAD-like"/>
    <property type="match status" value="1"/>
</dbReference>
<dbReference type="Gene3D" id="1.10.150.240">
    <property type="entry name" value="Putative phosphatase, domain 2"/>
    <property type="match status" value="1"/>
</dbReference>
<dbReference type="InterPro" id="IPR051806">
    <property type="entry name" value="HAD-like_SPP"/>
</dbReference>
<dbReference type="Gene3D" id="3.40.50.1000">
    <property type="entry name" value="HAD superfamily/HAD-like"/>
    <property type="match status" value="1"/>
</dbReference>
<dbReference type="SFLD" id="SFLDG01129">
    <property type="entry name" value="C1.5:_HAD__Beta-PGM__Phosphata"/>
    <property type="match status" value="1"/>
</dbReference>